<dbReference type="SUPFAM" id="SSF143791">
    <property type="entry name" value="DUSP-like"/>
    <property type="match status" value="1"/>
</dbReference>
<keyword evidence="3" id="KW-1185">Reference proteome</keyword>
<name>A0A168S1N3_ABSGL</name>
<evidence type="ECO:0000313" key="3">
    <source>
        <dbReference type="Proteomes" id="UP000078561"/>
    </source>
</evidence>
<dbReference type="InterPro" id="IPR006615">
    <property type="entry name" value="Pept_C19_DUSP"/>
</dbReference>
<dbReference type="InterPro" id="IPR035927">
    <property type="entry name" value="DUSP-like_sf"/>
</dbReference>
<dbReference type="InParanoid" id="A0A168S1N3"/>
<organism evidence="2">
    <name type="scientific">Absidia glauca</name>
    <name type="common">Pin mould</name>
    <dbReference type="NCBI Taxonomy" id="4829"/>
    <lineage>
        <taxon>Eukaryota</taxon>
        <taxon>Fungi</taxon>
        <taxon>Fungi incertae sedis</taxon>
        <taxon>Mucoromycota</taxon>
        <taxon>Mucoromycotina</taxon>
        <taxon>Mucoromycetes</taxon>
        <taxon>Mucorales</taxon>
        <taxon>Cunninghamellaceae</taxon>
        <taxon>Absidia</taxon>
    </lineage>
</organism>
<dbReference type="Pfam" id="PF06337">
    <property type="entry name" value="DUSP"/>
    <property type="match status" value="1"/>
</dbReference>
<dbReference type="Proteomes" id="UP000078561">
    <property type="component" value="Unassembled WGS sequence"/>
</dbReference>
<sequence length="310" mass="35711">MSPFLKLPYELFAHILSFLDHSQSIYQCLTCHPTLYTLFYENETFWYDLCINKHINYKHPAITWRQFVLSGEMNRVCPHLTMGLFSQISAKQDILYLLSSASSPQANYRSICLHPECDHNGNDQSERCHYDRAKHPVHLQISLTHLFNVYCETCGRLLGETEPSEKWFVHAWVQALVSTPLTEKLPLTNPLLRLRRQIEINLFSQPGGSYIIEKSWCDAWIQFLKGDRPFPPGRLNNKPLLNVNDGSLLTGLQHGVDFELVSSKSKDYIERLYGVTGGFLSEAVLPHDTCVSRLLTTFYDRPFKGQSIKL</sequence>
<dbReference type="OrthoDB" id="2248937at2759"/>
<proteinExistence type="predicted"/>
<dbReference type="EMBL" id="LT554760">
    <property type="protein sequence ID" value="SAM07684.1"/>
    <property type="molecule type" value="Genomic_DNA"/>
</dbReference>
<protein>
    <recommendedName>
        <fullName evidence="1">DUSP domain-containing protein</fullName>
    </recommendedName>
</protein>
<evidence type="ECO:0000259" key="1">
    <source>
        <dbReference type="PROSITE" id="PS51283"/>
    </source>
</evidence>
<dbReference type="GO" id="GO:0004843">
    <property type="term" value="F:cysteine-type deubiquitinase activity"/>
    <property type="evidence" value="ECO:0007669"/>
    <property type="project" value="InterPro"/>
</dbReference>
<dbReference type="SUPFAM" id="SSF81383">
    <property type="entry name" value="F-box domain"/>
    <property type="match status" value="1"/>
</dbReference>
<accession>A0A168S1N3</accession>
<dbReference type="AlphaFoldDB" id="A0A168S1N3"/>
<dbReference type="PROSITE" id="PS51283">
    <property type="entry name" value="DUSP"/>
    <property type="match status" value="1"/>
</dbReference>
<reference evidence="2" key="1">
    <citation type="submission" date="2016-04" db="EMBL/GenBank/DDBJ databases">
        <authorList>
            <person name="Evans L.H."/>
            <person name="Alamgir A."/>
            <person name="Owens N."/>
            <person name="Weber N.D."/>
            <person name="Virtaneva K."/>
            <person name="Barbian K."/>
            <person name="Babar A."/>
            <person name="Rosenke K."/>
        </authorList>
    </citation>
    <scope>NUCLEOTIDE SEQUENCE [LARGE SCALE GENOMIC DNA]</scope>
    <source>
        <strain evidence="2">CBS 101.48</strain>
    </source>
</reference>
<dbReference type="STRING" id="4829.A0A168S1N3"/>
<feature type="domain" description="DUSP" evidence="1">
    <location>
        <begin position="179"/>
        <end position="285"/>
    </location>
</feature>
<dbReference type="InterPro" id="IPR036047">
    <property type="entry name" value="F-box-like_dom_sf"/>
</dbReference>
<evidence type="ECO:0000313" key="2">
    <source>
        <dbReference type="EMBL" id="SAM07684.1"/>
    </source>
</evidence>
<dbReference type="Gene3D" id="3.30.2230.10">
    <property type="entry name" value="DUSP-like"/>
    <property type="match status" value="1"/>
</dbReference>
<gene>
    <name evidence="2" type="primary">ABSGL_13327.1 scaffold 13659</name>
</gene>
<dbReference type="OMA" id="HTLELWC"/>